<organism evidence="3 4">
    <name type="scientific">Portunus trituberculatus</name>
    <name type="common">Swimming crab</name>
    <name type="synonym">Neptunus trituberculatus</name>
    <dbReference type="NCBI Taxonomy" id="210409"/>
    <lineage>
        <taxon>Eukaryota</taxon>
        <taxon>Metazoa</taxon>
        <taxon>Ecdysozoa</taxon>
        <taxon>Arthropoda</taxon>
        <taxon>Crustacea</taxon>
        <taxon>Multicrustacea</taxon>
        <taxon>Malacostraca</taxon>
        <taxon>Eumalacostraca</taxon>
        <taxon>Eucarida</taxon>
        <taxon>Decapoda</taxon>
        <taxon>Pleocyemata</taxon>
        <taxon>Brachyura</taxon>
        <taxon>Eubrachyura</taxon>
        <taxon>Portunoidea</taxon>
        <taxon>Portunidae</taxon>
        <taxon>Portuninae</taxon>
        <taxon>Portunus</taxon>
    </lineage>
</organism>
<reference evidence="3 4" key="1">
    <citation type="submission" date="2019-05" db="EMBL/GenBank/DDBJ databases">
        <title>Another draft genome of Portunus trituberculatus and its Hox gene families provides insights of decapod evolution.</title>
        <authorList>
            <person name="Jeong J.-H."/>
            <person name="Song I."/>
            <person name="Kim S."/>
            <person name="Choi T."/>
            <person name="Kim D."/>
            <person name="Ryu S."/>
            <person name="Kim W."/>
        </authorList>
    </citation>
    <scope>NUCLEOTIDE SEQUENCE [LARGE SCALE GENOMIC DNA]</scope>
    <source>
        <tissue evidence="3">Muscle</tissue>
    </source>
</reference>
<evidence type="ECO:0000313" key="4">
    <source>
        <dbReference type="Proteomes" id="UP000324222"/>
    </source>
</evidence>
<dbReference type="EMBL" id="VSRR010076304">
    <property type="protein sequence ID" value="MPC88007.1"/>
    <property type="molecule type" value="Genomic_DNA"/>
</dbReference>
<dbReference type="AlphaFoldDB" id="A0A5B7J322"/>
<dbReference type="Proteomes" id="UP000324222">
    <property type="component" value="Unassembled WGS sequence"/>
</dbReference>
<evidence type="ECO:0000256" key="1">
    <source>
        <dbReference type="SAM" id="MobiDB-lite"/>
    </source>
</evidence>
<keyword evidence="2" id="KW-0472">Membrane</keyword>
<keyword evidence="4" id="KW-1185">Reference proteome</keyword>
<accession>A0A5B7J322</accession>
<gene>
    <name evidence="3" type="ORF">E2C01_082896</name>
</gene>
<name>A0A5B7J322_PORTR</name>
<evidence type="ECO:0000313" key="3">
    <source>
        <dbReference type="EMBL" id="MPC88007.1"/>
    </source>
</evidence>
<feature type="transmembrane region" description="Helical" evidence="2">
    <location>
        <begin position="39"/>
        <end position="59"/>
    </location>
</feature>
<feature type="region of interest" description="Disordered" evidence="1">
    <location>
        <begin position="1"/>
        <end position="30"/>
    </location>
</feature>
<sequence>MRHVRGQSVSEHTDPHTHCASLHRQPGPMGESCKIRRPWIAAAAVVVAKVVVVVVVVVVGNV</sequence>
<proteinExistence type="predicted"/>
<keyword evidence="2" id="KW-0812">Transmembrane</keyword>
<protein>
    <submittedName>
        <fullName evidence="3">Uncharacterized protein</fullName>
    </submittedName>
</protein>
<comment type="caution">
    <text evidence="3">The sequence shown here is derived from an EMBL/GenBank/DDBJ whole genome shotgun (WGS) entry which is preliminary data.</text>
</comment>
<keyword evidence="2" id="KW-1133">Transmembrane helix</keyword>
<evidence type="ECO:0000256" key="2">
    <source>
        <dbReference type="SAM" id="Phobius"/>
    </source>
</evidence>